<comment type="caution">
    <text evidence="5">The sequence shown here is derived from an EMBL/GenBank/DDBJ whole genome shotgun (WGS) entry which is preliminary data.</text>
</comment>
<proteinExistence type="predicted"/>
<dbReference type="EMBL" id="JAWRVE010000001">
    <property type="protein sequence ID" value="KAL1884038.1"/>
    <property type="molecule type" value="Genomic_DNA"/>
</dbReference>
<dbReference type="Gene3D" id="3.40.50.300">
    <property type="entry name" value="P-loop containing nucleotide triphosphate hydrolases"/>
    <property type="match status" value="1"/>
</dbReference>
<dbReference type="PANTHER" id="PTHR10039">
    <property type="entry name" value="AMELOGENIN"/>
    <property type="match status" value="1"/>
</dbReference>
<gene>
    <name evidence="5" type="ORF">Daus18300_000147</name>
</gene>
<feature type="compositionally biased region" description="Polar residues" evidence="2">
    <location>
        <begin position="1379"/>
        <end position="1403"/>
    </location>
</feature>
<dbReference type="SUPFAM" id="SSF52540">
    <property type="entry name" value="P-loop containing nucleoside triphosphate hydrolases"/>
    <property type="match status" value="1"/>
</dbReference>
<feature type="compositionally biased region" description="Low complexity" evidence="2">
    <location>
        <begin position="1426"/>
        <end position="1447"/>
    </location>
</feature>
<dbReference type="InterPro" id="IPR027417">
    <property type="entry name" value="P-loop_NTPase"/>
</dbReference>
<name>A0ABR3Y8E2_9PEZI</name>
<feature type="domain" description="Fungal STAND N-terminal Goodbye" evidence="3">
    <location>
        <begin position="14"/>
        <end position="134"/>
    </location>
</feature>
<dbReference type="Proteomes" id="UP001583177">
    <property type="component" value="Unassembled WGS sequence"/>
</dbReference>
<evidence type="ECO:0000259" key="4">
    <source>
        <dbReference type="Pfam" id="PF24883"/>
    </source>
</evidence>
<protein>
    <recommendedName>
        <fullName evidence="7">Fungal STAND N-terminal Goodbye domain-containing protein</fullName>
    </recommendedName>
</protein>
<reference evidence="5 6" key="1">
    <citation type="journal article" date="2024" name="IMA Fungus">
        <title>IMA Genome - F19 : A genome assembly and annotation guide to empower mycologists, including annotated draft genome sequences of Ceratocystis pirilliformis, Diaporthe australafricana, Fusarium ophioides, Paecilomyces lecythidis, and Sporothrix stenoceras.</title>
        <authorList>
            <person name="Aylward J."/>
            <person name="Wilson A.M."/>
            <person name="Visagie C.M."/>
            <person name="Spraker J."/>
            <person name="Barnes I."/>
            <person name="Buitendag C."/>
            <person name="Ceriani C."/>
            <person name="Del Mar Angel L."/>
            <person name="du Plessis D."/>
            <person name="Fuchs T."/>
            <person name="Gasser K."/>
            <person name="Kramer D."/>
            <person name="Li W."/>
            <person name="Munsamy K."/>
            <person name="Piso A."/>
            <person name="Price J.L."/>
            <person name="Sonnekus B."/>
            <person name="Thomas C."/>
            <person name="van der Nest A."/>
            <person name="van Dijk A."/>
            <person name="van Heerden A."/>
            <person name="van Vuuren N."/>
            <person name="Yilmaz N."/>
            <person name="Duong T.A."/>
            <person name="van der Merwe N.A."/>
            <person name="Wingfield M.J."/>
            <person name="Wingfield B.D."/>
        </authorList>
    </citation>
    <scope>NUCLEOTIDE SEQUENCE [LARGE SCALE GENOMIC DNA]</scope>
    <source>
        <strain evidence="5 6">CMW 18300</strain>
    </source>
</reference>
<feature type="compositionally biased region" description="Low complexity" evidence="2">
    <location>
        <begin position="1359"/>
        <end position="1374"/>
    </location>
</feature>
<dbReference type="Pfam" id="PF24883">
    <property type="entry name" value="NPHP3_N"/>
    <property type="match status" value="1"/>
</dbReference>
<evidence type="ECO:0000313" key="5">
    <source>
        <dbReference type="EMBL" id="KAL1884038.1"/>
    </source>
</evidence>
<evidence type="ECO:0000256" key="1">
    <source>
        <dbReference type="ARBA" id="ARBA00022737"/>
    </source>
</evidence>
<evidence type="ECO:0000259" key="3">
    <source>
        <dbReference type="Pfam" id="PF17109"/>
    </source>
</evidence>
<evidence type="ECO:0000313" key="6">
    <source>
        <dbReference type="Proteomes" id="UP001583177"/>
    </source>
</evidence>
<accession>A0ABR3Y8E2</accession>
<dbReference type="InterPro" id="IPR031350">
    <property type="entry name" value="Goodbye_dom"/>
</dbReference>
<feature type="region of interest" description="Disordered" evidence="2">
    <location>
        <begin position="1349"/>
        <end position="1464"/>
    </location>
</feature>
<evidence type="ECO:0008006" key="7">
    <source>
        <dbReference type="Google" id="ProtNLM"/>
    </source>
</evidence>
<keyword evidence="1" id="KW-0677">Repeat</keyword>
<keyword evidence="6" id="KW-1185">Reference proteome</keyword>
<dbReference type="Pfam" id="PF17109">
    <property type="entry name" value="Goodbye"/>
    <property type="match status" value="1"/>
</dbReference>
<organism evidence="5 6">
    <name type="scientific">Diaporthe australafricana</name>
    <dbReference type="NCBI Taxonomy" id="127596"/>
    <lineage>
        <taxon>Eukaryota</taxon>
        <taxon>Fungi</taxon>
        <taxon>Dikarya</taxon>
        <taxon>Ascomycota</taxon>
        <taxon>Pezizomycotina</taxon>
        <taxon>Sordariomycetes</taxon>
        <taxon>Sordariomycetidae</taxon>
        <taxon>Diaporthales</taxon>
        <taxon>Diaporthaceae</taxon>
        <taxon>Diaporthe</taxon>
    </lineage>
</organism>
<sequence length="1583" mass="176970">MALAEKQTDIALLWEEALDKYNGVAKVDIRALLANKKSVSSIVMEQQHQLESFGTYRHDRGKLDKLRSFISSNADIIQGAATQVASAASAAFPPSSAILTAFTCVMTASKHVSEDYDMIESFFDVMHSFILRLSLLENKIPAQLAFQKHLIFVFSSLLSLAGLARSYCLKGRFTKWAKALVEGKDPELQGAYASLHENLRRLESAVMLQTLRTTIEVKEEAMSANQGIKALQTQSKELQFSLNINTAITEKTLSVSVETNSDVRHLVQLGHGAAEGNQELLRRSESIARTLDTMKKMQPKEREAKDRNLRSAAAKPANFERLRTQLACSAERSMFERQHDLELSSVDGIFDWIENDASFTDFTDDGSSFLQVLGAPGMGKSTMAFRMFRLLKDKYFHDPTTCVASFYFDEEHDEMKSVVNMIRWCAIKAAQKDTVYCAKVLVELQQNYNFLEDDVVWEKLITTKYGKDSDRRLILILDGIERIEEEEFAKLLKCFHEVKPHGLNIQIVLICDTSKESELSSLEPKRIDLVKSKVGRDMQRLVWHRTRTQPRLQKLRVGLRKMIIRKITKQADSFLYVEHTMRRLNSLGREGLILKELENLPSNIESLYETILAECAKNRSPGERELLRSLFAWLAYAKSNLTVGEANILIDIITKEMSISIEEELDGRLSRLLRVSGSGDKQVADDDSSENELDQVMDEDAESAVQRASDADNLLGFQERSLRAYFRRPNDSPDGLRSTPTQAHVTIFSMVSAILSRPNESELDQAKRSLTVYAAEWMFAHLLEIGADQVNDQQAAVVLESLFNILSNKNDALQPIEELTEGDGTIFTLHADLEGTLKALSTWSKRALSMPSNSISYEAINFYRPLLQEPYRVFIPIARAHINNWFAGRSNSDSFAAFRCAHFSLQQGQKLPELRQNQVLLEYFQGYEKTGVLTEQSFEVISNVFWDVAKTSAAYKGIGMAMKYESLHEAAVKQLDLGLADGSIDDVVRFGLLSTKGSTFLALSDNAEPGVEKENLLRKTLETFDLSMWGYDKLAGVDKENTTLKWDAANNYASRAKALSMTGQIDPAFRDLQSSLDLNPLGFALNMVMPDFVSACAAAHETEQVMKILQTLDPGSLARYLLNTDPDHRIAVREAAKRSGEGRALLELYNTAVKYLGNLDMSVFGDGIASLSYEAAEYSRRALGEDGMAKDCLERLINDPKSDIDWIEPCCGLLSEQLFENFRRSNNPIAKKTALEETKKLLAKLSEVHGNDFKAAKSNISLLLAWMLRKLGPALEWHDVLEAAFQSCVEDLRDDIGWNDSTSLRRLARLLMSVDGMEIQAQVAMTVQHYVIDAEVHKSDLAKEALNEQGTLKSEEQQGEQQQESAEAETQASGEVERVTTNLVSETSPASTTGAPDTSSASTADREPGPAVQRGQDDNASNSPQTTTTTPAVDPKPATTDATPPVALGGGSGGSDDGINPMNEGLRGVGRAGFWCNDCRKDVVDWTHGGAYMCLYCIDCDICEECFEKRAARHRGELEADWRVVCPQGHRHIQAPVEGWRGVKDGMLQIGGDVVSFKEWLWDVENQWKAYWDRFWTDEDALV</sequence>
<feature type="domain" description="Nephrocystin 3-like N-terminal" evidence="4">
    <location>
        <begin position="350"/>
        <end position="508"/>
    </location>
</feature>
<dbReference type="InterPro" id="IPR056884">
    <property type="entry name" value="NPHP3-like_N"/>
</dbReference>
<evidence type="ECO:0000256" key="2">
    <source>
        <dbReference type="SAM" id="MobiDB-lite"/>
    </source>
</evidence>
<dbReference type="PANTHER" id="PTHR10039:SF17">
    <property type="entry name" value="FUNGAL STAND N-TERMINAL GOODBYE DOMAIN-CONTAINING PROTEIN-RELATED"/>
    <property type="match status" value="1"/>
</dbReference>